<dbReference type="Proteomes" id="UP001499988">
    <property type="component" value="Unassembled WGS sequence"/>
</dbReference>
<evidence type="ECO:0000256" key="5">
    <source>
        <dbReference type="ARBA" id="ARBA00022837"/>
    </source>
</evidence>
<dbReference type="RefSeq" id="WP_345332779.1">
    <property type="nucleotide sequence ID" value="NZ_BAABJZ010000006.1"/>
</dbReference>
<keyword evidence="5" id="KW-0106">Calcium</keyword>
<accession>A0ABP9EE14</accession>
<protein>
    <submittedName>
        <fullName evidence="9">PilC/PilY family type IV pilus protein</fullName>
    </submittedName>
</protein>
<comment type="caution">
    <text evidence="9">The sequence shown here is derived from an EMBL/GenBank/DDBJ whole genome shotgun (WGS) entry which is preliminary data.</text>
</comment>
<gene>
    <name evidence="9" type="ORF">GCM10023333_03640</name>
</gene>
<evidence type="ECO:0000256" key="7">
    <source>
        <dbReference type="SAM" id="SignalP"/>
    </source>
</evidence>
<evidence type="ECO:0000256" key="1">
    <source>
        <dbReference type="ARBA" id="ARBA00004561"/>
    </source>
</evidence>
<organism evidence="9 10">
    <name type="scientific">Ferrimonas pelagia</name>
    <dbReference type="NCBI Taxonomy" id="1177826"/>
    <lineage>
        <taxon>Bacteria</taxon>
        <taxon>Pseudomonadati</taxon>
        <taxon>Pseudomonadota</taxon>
        <taxon>Gammaproteobacteria</taxon>
        <taxon>Alteromonadales</taxon>
        <taxon>Ferrimonadaceae</taxon>
        <taxon>Ferrimonas</taxon>
    </lineage>
</organism>
<dbReference type="EMBL" id="BAABJZ010000006">
    <property type="protein sequence ID" value="GAA4874051.1"/>
    <property type="molecule type" value="Genomic_DNA"/>
</dbReference>
<name>A0ABP9EE14_9GAMM</name>
<comment type="similarity">
    <text evidence="2">Belongs to the PilY1 family.</text>
</comment>
<keyword evidence="7" id="KW-0732">Signal</keyword>
<dbReference type="SUPFAM" id="SSF50998">
    <property type="entry name" value="Quinoprotein alcohol dehydrogenase-like"/>
    <property type="match status" value="1"/>
</dbReference>
<evidence type="ECO:0000256" key="6">
    <source>
        <dbReference type="ARBA" id="ARBA00023263"/>
    </source>
</evidence>
<feature type="chain" id="PRO_5045987439" evidence="7">
    <location>
        <begin position="23"/>
        <end position="1180"/>
    </location>
</feature>
<comment type="subcellular location">
    <subcellularLocation>
        <location evidence="1">Fimbrium</location>
    </subcellularLocation>
</comment>
<evidence type="ECO:0000259" key="8">
    <source>
        <dbReference type="Pfam" id="PF05567"/>
    </source>
</evidence>
<evidence type="ECO:0000313" key="9">
    <source>
        <dbReference type="EMBL" id="GAA4874051.1"/>
    </source>
</evidence>
<evidence type="ECO:0000256" key="4">
    <source>
        <dbReference type="ARBA" id="ARBA00022723"/>
    </source>
</evidence>
<evidence type="ECO:0000256" key="3">
    <source>
        <dbReference type="ARBA" id="ARBA00022558"/>
    </source>
</evidence>
<proteinExistence type="inferred from homology"/>
<dbReference type="Pfam" id="PF05567">
    <property type="entry name" value="T4P_PilY1"/>
    <property type="match status" value="1"/>
</dbReference>
<feature type="domain" description="PilY1 beta-propeller" evidence="8">
    <location>
        <begin position="686"/>
        <end position="931"/>
    </location>
</feature>
<dbReference type="InterPro" id="IPR008707">
    <property type="entry name" value="B-propeller_PilY1"/>
</dbReference>
<dbReference type="InterPro" id="IPR036465">
    <property type="entry name" value="vWFA_dom_sf"/>
</dbReference>
<reference evidence="10" key="1">
    <citation type="journal article" date="2019" name="Int. J. Syst. Evol. Microbiol.">
        <title>The Global Catalogue of Microorganisms (GCM) 10K type strain sequencing project: providing services to taxonomists for standard genome sequencing and annotation.</title>
        <authorList>
            <consortium name="The Broad Institute Genomics Platform"/>
            <consortium name="The Broad Institute Genome Sequencing Center for Infectious Disease"/>
            <person name="Wu L."/>
            <person name="Ma J."/>
        </authorList>
    </citation>
    <scope>NUCLEOTIDE SEQUENCE [LARGE SCALE GENOMIC DNA]</scope>
    <source>
        <strain evidence="10">JCM 18401</strain>
    </source>
</reference>
<evidence type="ECO:0000256" key="2">
    <source>
        <dbReference type="ARBA" id="ARBA00008387"/>
    </source>
</evidence>
<evidence type="ECO:0000313" key="10">
    <source>
        <dbReference type="Proteomes" id="UP001499988"/>
    </source>
</evidence>
<keyword evidence="3" id="KW-1029">Fimbrium biogenesis</keyword>
<dbReference type="InterPro" id="IPR011047">
    <property type="entry name" value="Quinoprotein_ADH-like_sf"/>
</dbReference>
<sequence>MKRKIGVWGAAFSVAAALLPLAADDTELYVAGGSVVATSRPQVLIVFDTSGSMKTEEEVTPEPFDPNRDYTGNNGRRIFYVRGEVKDYPDPDDTTRYFAWEQNACASSLLPHPEDNSLSILAYEGSYTDKFRAFKYNRSANNNNRYWRNLPNSLGNGRPDYVIECAQDLASGKIDNAPQHPNSNLTGTGFATNIDRKTPFDGSTSALSLAERLKAAEIAESSVKLQNAESVTLFTENYLRYLQNAGETRRSRIDIAKDTIVSLLNSTPGVDFGLAVFNYNRYANDSGGRIVAGIETLDDQRRADLIDTVKGLPAENWTPLCESLFEAYRYYSGKAPMGADRAGDQRPVADASIVNAAGQYVSPMLDCQRQAYVILITDGVPTYDNDFDDTIKTEFGIGSEDYYDLGRNSSYGRYNYLPQVAKYMFENDLNAQLQGDQKVVTYTIGFSKGADDAAGVLSDTALKGGGDYYAAADALALRTSLQSIFSDILATNSSFTSPSIAANSFDRTQTLDAVYYGMFLPSDRPRWRGNLKKLQVSATGQIQDAGGQKAINANGNIEDGACTFWTLSASCSDASSGGDGNDVLVGGAAESVYLQATRRILTEGQAGQALVPLTQASLSQALGGESALLTQLELDDATPLAGYVQWLQGVDVDDEDGDLSVTDRRQDVIGDPLHSKPLAIGYGDTFGVRILMGTNQGYLHMFRDAGNTLTESWAYLPAEMVRNTVALRTNDQTGGHTVYGIDGSAVAYIHDADRDGNIETGDRVWAYFGLRRGGRGYYALDVSDPDNPKSLWHVDATTLGLEELGQSWSEPVITRIPGYGDKPVFIIGGGYDPNKDTKAVGSADSMGRAVFILDAETGAVIHRFVGSTKDAKTTPFPGEDSIPAKLSALDSDADGVTDRLYATDTGGNVWRFDLPSGDRQHWSVFKLAQLGGDSALVDRRFHAEVSVAQTSFELVESVVVNQGQADEARLTTSTEFPYDAVAVGSGNRAHPNGAGTADMLFVLQDRRIKTQTFGTSDNPAPEPITLANLYSVNDDPIGSVSDDEAKLAEQLKLGEKLGWSYSLAAKEKALSAPVVIAGMAYFTTFTPGNLSAAQGCVAEGQGQLYAFNLQEGLALGRHSLGARLPDTPQVLVPPPPESVPEDWDPQLFLVGVGAGEDQTGTLATEQYIIPSRVYYHYGGE</sequence>
<keyword evidence="4" id="KW-0479">Metal-binding</keyword>
<dbReference type="SUPFAM" id="SSF53300">
    <property type="entry name" value="vWA-like"/>
    <property type="match status" value="1"/>
</dbReference>
<keyword evidence="10" id="KW-1185">Reference proteome</keyword>
<feature type="signal peptide" evidence="7">
    <location>
        <begin position="1"/>
        <end position="22"/>
    </location>
</feature>
<dbReference type="Gene3D" id="3.40.50.410">
    <property type="entry name" value="von Willebrand factor, type A domain"/>
    <property type="match status" value="1"/>
</dbReference>
<keyword evidence="6" id="KW-0281">Fimbrium</keyword>